<dbReference type="RefSeq" id="WP_204949940.1">
    <property type="nucleotide sequence ID" value="NZ_BSFF01000001.1"/>
</dbReference>
<sequence>MSPAPIGYYVHHQGEGHRRRAAAIAALAPGRFTLIGTGVAGLRGPFETLDIPDDRPQADGFDGRDDAAERPEALHYAPYDHDGVRARALAIAGWIAERRPALLVVDVSVEVAMLARLCATPTVYVRLAGDRSDPAHLDAFRGAQALLAPFDERLEDPRTPDWVRAKTRYVSGLAVAPKPAEPEANVVMVAFGRGGSRVTGADLAAAAGATPEREWRVIGPGEPPTPCPDNLNVLGWTDEPERAIAAAGVVVGGAGDGVLGAVAAAARPFVCVPEDRAYDEQAAKATALEALGAAVVRPRWPNAADWPATLDEAGRLDTRRIAGLHDPAGLAKAAAFILDQATS</sequence>
<evidence type="ECO:0000313" key="4">
    <source>
        <dbReference type="Proteomes" id="UP001143400"/>
    </source>
</evidence>
<proteinExistence type="predicted"/>
<organism evidence="1 4">
    <name type="scientific">Methylopila capsulata</name>
    <dbReference type="NCBI Taxonomy" id="61654"/>
    <lineage>
        <taxon>Bacteria</taxon>
        <taxon>Pseudomonadati</taxon>
        <taxon>Pseudomonadota</taxon>
        <taxon>Alphaproteobacteria</taxon>
        <taxon>Hyphomicrobiales</taxon>
        <taxon>Methylopilaceae</taxon>
        <taxon>Methylopila</taxon>
    </lineage>
</organism>
<evidence type="ECO:0000313" key="2">
    <source>
        <dbReference type="EMBL" id="MBM7851515.1"/>
    </source>
</evidence>
<gene>
    <name evidence="1" type="ORF">GCM10008170_05920</name>
    <name evidence="2" type="ORF">JOD31_001740</name>
</gene>
<dbReference type="Proteomes" id="UP001143400">
    <property type="component" value="Unassembled WGS sequence"/>
</dbReference>
<dbReference type="SUPFAM" id="SSF53756">
    <property type="entry name" value="UDP-Glycosyltransferase/glycogen phosphorylase"/>
    <property type="match status" value="1"/>
</dbReference>
<dbReference type="Gene3D" id="3.40.50.2000">
    <property type="entry name" value="Glycogen Phosphorylase B"/>
    <property type="match status" value="1"/>
</dbReference>
<reference evidence="2 3" key="2">
    <citation type="submission" date="2021-01" db="EMBL/GenBank/DDBJ databases">
        <title>Genomic Encyclopedia of Type Strains, Phase IV (KMG-IV): sequencing the most valuable type-strain genomes for metagenomic binning, comparative biology and taxonomic classification.</title>
        <authorList>
            <person name="Goeker M."/>
        </authorList>
    </citation>
    <scope>NUCLEOTIDE SEQUENCE [LARGE SCALE GENOMIC DNA]</scope>
    <source>
        <strain evidence="2 3">DSM 6130</strain>
    </source>
</reference>
<accession>A0A9W6IQD3</accession>
<name>A0A9W6IQD3_9HYPH</name>
<protein>
    <recommendedName>
        <fullName evidence="5">Glycosyltransferase</fullName>
    </recommendedName>
</protein>
<keyword evidence="3" id="KW-1185">Reference proteome</keyword>
<dbReference type="EMBL" id="JAFBCY010000002">
    <property type="protein sequence ID" value="MBM7851515.1"/>
    <property type="molecule type" value="Genomic_DNA"/>
</dbReference>
<dbReference type="Proteomes" id="UP000758856">
    <property type="component" value="Unassembled WGS sequence"/>
</dbReference>
<evidence type="ECO:0000313" key="1">
    <source>
        <dbReference type="EMBL" id="GLK54573.1"/>
    </source>
</evidence>
<evidence type="ECO:0000313" key="3">
    <source>
        <dbReference type="Proteomes" id="UP000758856"/>
    </source>
</evidence>
<comment type="caution">
    <text evidence="1">The sequence shown here is derived from an EMBL/GenBank/DDBJ whole genome shotgun (WGS) entry which is preliminary data.</text>
</comment>
<reference evidence="1" key="1">
    <citation type="journal article" date="2014" name="Int. J. Syst. Evol. Microbiol.">
        <title>Complete genome sequence of Corynebacterium casei LMG S-19264T (=DSM 44701T), isolated from a smear-ripened cheese.</title>
        <authorList>
            <consortium name="US DOE Joint Genome Institute (JGI-PGF)"/>
            <person name="Walter F."/>
            <person name="Albersmeier A."/>
            <person name="Kalinowski J."/>
            <person name="Ruckert C."/>
        </authorList>
    </citation>
    <scope>NUCLEOTIDE SEQUENCE</scope>
    <source>
        <strain evidence="1">VKM B-1606</strain>
    </source>
</reference>
<reference evidence="1" key="3">
    <citation type="submission" date="2023-01" db="EMBL/GenBank/DDBJ databases">
        <authorList>
            <person name="Sun Q."/>
            <person name="Evtushenko L."/>
        </authorList>
    </citation>
    <scope>NUCLEOTIDE SEQUENCE</scope>
    <source>
        <strain evidence="1">VKM B-1606</strain>
    </source>
</reference>
<evidence type="ECO:0008006" key="5">
    <source>
        <dbReference type="Google" id="ProtNLM"/>
    </source>
</evidence>
<dbReference type="AlphaFoldDB" id="A0A9W6IQD3"/>
<dbReference type="EMBL" id="BSFF01000001">
    <property type="protein sequence ID" value="GLK54573.1"/>
    <property type="molecule type" value="Genomic_DNA"/>
</dbReference>